<dbReference type="PRINTS" id="PR00080">
    <property type="entry name" value="SDRFAMILY"/>
</dbReference>
<evidence type="ECO:0000256" key="3">
    <source>
        <dbReference type="ARBA" id="ARBA00023002"/>
    </source>
</evidence>
<evidence type="ECO:0000256" key="1">
    <source>
        <dbReference type="ARBA" id="ARBA00005194"/>
    </source>
</evidence>
<name>A0A1B6DDL7_9HEMI</name>
<accession>A0A1B6DDL7</accession>
<dbReference type="GO" id="GO:0048038">
    <property type="term" value="F:quinone binding"/>
    <property type="evidence" value="ECO:0007669"/>
    <property type="project" value="TreeGrafter"/>
</dbReference>
<dbReference type="Pfam" id="PF13561">
    <property type="entry name" value="adh_short_C2"/>
    <property type="match status" value="1"/>
</dbReference>
<dbReference type="PANTHER" id="PTHR42760:SF83">
    <property type="entry name" value="(3R)-3-HYDROXYACYL-COA DEHYDROGENASE"/>
    <property type="match status" value="1"/>
</dbReference>
<dbReference type="GO" id="GO:0008270">
    <property type="term" value="F:zinc ion binding"/>
    <property type="evidence" value="ECO:0007669"/>
    <property type="project" value="InterPro"/>
</dbReference>
<dbReference type="InterPro" id="IPR002364">
    <property type="entry name" value="Quin_OxRdtase/zeta-crystal_CS"/>
</dbReference>
<dbReference type="AlphaFoldDB" id="A0A1B6DDL7"/>
<comment type="similarity">
    <text evidence="2">Belongs to the short-chain dehydrogenases/reductases (SDR) family.</text>
</comment>
<dbReference type="Gene3D" id="3.40.50.720">
    <property type="entry name" value="NAD(P)-binding Rossmann-like Domain"/>
    <property type="match status" value="1"/>
</dbReference>
<dbReference type="InterPro" id="IPR057326">
    <property type="entry name" value="KR_dom"/>
</dbReference>
<dbReference type="InterPro" id="IPR002347">
    <property type="entry name" value="SDR_fam"/>
</dbReference>
<evidence type="ECO:0000256" key="2">
    <source>
        <dbReference type="ARBA" id="ARBA00006484"/>
    </source>
</evidence>
<evidence type="ECO:0000259" key="4">
    <source>
        <dbReference type="SMART" id="SM00822"/>
    </source>
</evidence>
<keyword evidence="3" id="KW-0560">Oxidoreductase</keyword>
<evidence type="ECO:0000313" key="5">
    <source>
        <dbReference type="EMBL" id="JAS23732.1"/>
    </source>
</evidence>
<dbReference type="FunFam" id="3.40.50.720:FF:000084">
    <property type="entry name" value="Short-chain dehydrogenase reductase"/>
    <property type="match status" value="1"/>
</dbReference>
<sequence length="269" mass="28558">SLFNQALTTWRHTISFEVLVASEDASTMVQGKLALVTGGGGGIGRVTCQTLSTAGARIVVADINQDAAEETVNSLTGSDHMSIVLDVTSSESVEDVFKAIISKYNSPPTIIVNCAGILLFHKFLEETPEIFQSQLDINTKGTYYITKIACREMVAVGLQGSIVNIASIAAEGMDMLCSYSLSKGAVKAFSRAVGKEMAQYGIRCNSISPGPIETTLLKPVSQDYGTALIANIPMKRFGKPQEVANLIKFLASEESSYINGTCVGIDGGL</sequence>
<feature type="domain" description="Ketoreductase" evidence="4">
    <location>
        <begin position="32"/>
        <end position="192"/>
    </location>
</feature>
<feature type="non-terminal residue" evidence="5">
    <location>
        <position position="1"/>
    </location>
</feature>
<dbReference type="SMART" id="SM00822">
    <property type="entry name" value="PKS_KR"/>
    <property type="match status" value="1"/>
</dbReference>
<dbReference type="GO" id="GO:0006633">
    <property type="term" value="P:fatty acid biosynthetic process"/>
    <property type="evidence" value="ECO:0007669"/>
    <property type="project" value="TreeGrafter"/>
</dbReference>
<dbReference type="PANTHER" id="PTHR42760">
    <property type="entry name" value="SHORT-CHAIN DEHYDROGENASES/REDUCTASES FAMILY MEMBER"/>
    <property type="match status" value="1"/>
</dbReference>
<dbReference type="SUPFAM" id="SSF51735">
    <property type="entry name" value="NAD(P)-binding Rossmann-fold domains"/>
    <property type="match status" value="1"/>
</dbReference>
<dbReference type="PROSITE" id="PS01162">
    <property type="entry name" value="QOR_ZETA_CRYSTAL"/>
    <property type="match status" value="1"/>
</dbReference>
<reference evidence="5" key="1">
    <citation type="submission" date="2015-12" db="EMBL/GenBank/DDBJ databases">
        <title>De novo transcriptome assembly of four potential Pierce s Disease insect vectors from Arizona vineyards.</title>
        <authorList>
            <person name="Tassone E.E."/>
        </authorList>
    </citation>
    <scope>NUCLEOTIDE SEQUENCE</scope>
</reference>
<proteinExistence type="inferred from homology"/>
<dbReference type="InterPro" id="IPR036291">
    <property type="entry name" value="NAD(P)-bd_dom_sf"/>
</dbReference>
<gene>
    <name evidence="5" type="ORF">g.10303</name>
</gene>
<dbReference type="GO" id="GO:0016616">
    <property type="term" value="F:oxidoreductase activity, acting on the CH-OH group of donors, NAD or NADP as acceptor"/>
    <property type="evidence" value="ECO:0007669"/>
    <property type="project" value="TreeGrafter"/>
</dbReference>
<dbReference type="EMBL" id="GEDC01013566">
    <property type="protein sequence ID" value="JAS23732.1"/>
    <property type="molecule type" value="Transcribed_RNA"/>
</dbReference>
<comment type="pathway">
    <text evidence="1">Lipid metabolism; fatty acid biosynthesis.</text>
</comment>
<organism evidence="5">
    <name type="scientific">Clastoptera arizonana</name>
    <name type="common">Arizona spittle bug</name>
    <dbReference type="NCBI Taxonomy" id="38151"/>
    <lineage>
        <taxon>Eukaryota</taxon>
        <taxon>Metazoa</taxon>
        <taxon>Ecdysozoa</taxon>
        <taxon>Arthropoda</taxon>
        <taxon>Hexapoda</taxon>
        <taxon>Insecta</taxon>
        <taxon>Pterygota</taxon>
        <taxon>Neoptera</taxon>
        <taxon>Paraneoptera</taxon>
        <taxon>Hemiptera</taxon>
        <taxon>Auchenorrhyncha</taxon>
        <taxon>Cercopoidea</taxon>
        <taxon>Clastopteridae</taxon>
        <taxon>Clastoptera</taxon>
    </lineage>
</organism>
<dbReference type="PRINTS" id="PR00081">
    <property type="entry name" value="GDHRDH"/>
</dbReference>
<protein>
    <recommendedName>
        <fullName evidence="4">Ketoreductase domain-containing protein</fullName>
    </recommendedName>
</protein>